<dbReference type="PROSITE" id="PS00028">
    <property type="entry name" value="ZINC_FINGER_C2H2_1"/>
    <property type="match status" value="1"/>
</dbReference>
<dbReference type="InterPro" id="IPR013087">
    <property type="entry name" value="Znf_C2H2_type"/>
</dbReference>
<keyword evidence="2" id="KW-0677">Repeat</keyword>
<dbReference type="Proteomes" id="UP001172155">
    <property type="component" value="Unassembled WGS sequence"/>
</dbReference>
<comment type="caution">
    <text evidence="8">The sequence shown here is derived from an EMBL/GenBank/DDBJ whole genome shotgun (WGS) entry which is preliminary data.</text>
</comment>
<evidence type="ECO:0000313" key="8">
    <source>
        <dbReference type="EMBL" id="KAK0741323.1"/>
    </source>
</evidence>
<dbReference type="SMART" id="SM00355">
    <property type="entry name" value="ZnF_C2H2"/>
    <property type="match status" value="2"/>
</dbReference>
<keyword evidence="9" id="KW-1185">Reference proteome</keyword>
<dbReference type="AlphaFoldDB" id="A0AA40EL46"/>
<keyword evidence="3 5" id="KW-0863">Zinc-finger</keyword>
<dbReference type="GO" id="GO:0000981">
    <property type="term" value="F:DNA-binding transcription factor activity, RNA polymerase II-specific"/>
    <property type="evidence" value="ECO:0007669"/>
    <property type="project" value="TreeGrafter"/>
</dbReference>
<protein>
    <recommendedName>
        <fullName evidence="7">C2H2-type domain-containing protein</fullName>
    </recommendedName>
</protein>
<evidence type="ECO:0000313" key="9">
    <source>
        <dbReference type="Proteomes" id="UP001172155"/>
    </source>
</evidence>
<dbReference type="Gene3D" id="3.30.160.60">
    <property type="entry name" value="Classic Zinc Finger"/>
    <property type="match status" value="1"/>
</dbReference>
<evidence type="ECO:0000259" key="7">
    <source>
        <dbReference type="PROSITE" id="PS50157"/>
    </source>
</evidence>
<accession>A0AA40EL46</accession>
<dbReference type="InterPro" id="IPR036236">
    <property type="entry name" value="Znf_C2H2_sf"/>
</dbReference>
<feature type="compositionally biased region" description="Low complexity" evidence="6">
    <location>
        <begin position="17"/>
        <end position="30"/>
    </location>
</feature>
<keyword evidence="4" id="KW-0862">Zinc</keyword>
<organism evidence="8 9">
    <name type="scientific">Schizothecium vesticola</name>
    <dbReference type="NCBI Taxonomy" id="314040"/>
    <lineage>
        <taxon>Eukaryota</taxon>
        <taxon>Fungi</taxon>
        <taxon>Dikarya</taxon>
        <taxon>Ascomycota</taxon>
        <taxon>Pezizomycotina</taxon>
        <taxon>Sordariomycetes</taxon>
        <taxon>Sordariomycetidae</taxon>
        <taxon>Sordariales</taxon>
        <taxon>Schizotheciaceae</taxon>
        <taxon>Schizothecium</taxon>
    </lineage>
</organism>
<keyword evidence="1" id="KW-0479">Metal-binding</keyword>
<dbReference type="GO" id="GO:0005634">
    <property type="term" value="C:nucleus"/>
    <property type="evidence" value="ECO:0007669"/>
    <property type="project" value="TreeGrafter"/>
</dbReference>
<evidence type="ECO:0000256" key="1">
    <source>
        <dbReference type="ARBA" id="ARBA00022723"/>
    </source>
</evidence>
<dbReference type="SUPFAM" id="SSF57667">
    <property type="entry name" value="beta-beta-alpha zinc fingers"/>
    <property type="match status" value="1"/>
</dbReference>
<evidence type="ECO:0000256" key="5">
    <source>
        <dbReference type="PROSITE-ProRule" id="PRU00042"/>
    </source>
</evidence>
<evidence type="ECO:0000256" key="2">
    <source>
        <dbReference type="ARBA" id="ARBA00022737"/>
    </source>
</evidence>
<dbReference type="PROSITE" id="PS50157">
    <property type="entry name" value="ZINC_FINGER_C2H2_2"/>
    <property type="match status" value="1"/>
</dbReference>
<feature type="region of interest" description="Disordered" evidence="6">
    <location>
        <begin position="1"/>
        <end position="119"/>
    </location>
</feature>
<dbReference type="PANTHER" id="PTHR24408">
    <property type="entry name" value="ZINC FINGER PROTEIN"/>
    <property type="match status" value="1"/>
</dbReference>
<feature type="compositionally biased region" description="Low complexity" evidence="6">
    <location>
        <begin position="44"/>
        <end position="60"/>
    </location>
</feature>
<evidence type="ECO:0000256" key="6">
    <source>
        <dbReference type="SAM" id="MobiDB-lite"/>
    </source>
</evidence>
<sequence>MPARNPSSFEDPLDVEPSSSSASPPSAPAAKPRRSIRSATASKSQSEGGPSAAGSSPDSSYKPASEPASEPALRRASKRLSLASRTSTPDPQPPKRRRAQVSVDASDHDDDDVDDDDDFIDGYDIPDPFCPLPDVLDNAEDDGEDRLFEADTRLPDVPLLPDADGHFHVGPQLKAYYPWIAGATPELAQTCEALMIRNFNNTDRRIPGANNTLIDRNKAGIISDFRSSMATIGDSEEQISFRRCDYTGLPISWVPGPTSLSLESVYLVFVSDGWRESGFLPFSRPVTAQAVARGWDWRHTLGFAKDKLTRMQWFCNSHAENAGLGEPRMDATKVVYWMAHHWCDKIRSVQASPRSLSREEVRFRLLDRLGFAFNNDDAFDPVNHFDLGQCTITDDIRAVIPHVPLVHPLWRPAESLDREIWGGIPSSTSHQYQLAPMAEFDTPLLPIYNWVHDTYVHEAGSKNLECQHCRETFINMGDLVHHLRHSCAQGGSGHKAVDVSDKIVSDPAEIAKALVALHSCHICDKRFKARRVLRRHQAILHPAEGQEPPKFPCPDCGQEFKRLGDLKSVSILRRDSLVRTALQYTAEKRI</sequence>
<name>A0AA40EL46_9PEZI</name>
<evidence type="ECO:0000256" key="4">
    <source>
        <dbReference type="ARBA" id="ARBA00022833"/>
    </source>
</evidence>
<reference evidence="8" key="1">
    <citation type="submission" date="2023-06" db="EMBL/GenBank/DDBJ databases">
        <title>Genome-scale phylogeny and comparative genomics of the fungal order Sordariales.</title>
        <authorList>
            <consortium name="Lawrence Berkeley National Laboratory"/>
            <person name="Hensen N."/>
            <person name="Bonometti L."/>
            <person name="Westerberg I."/>
            <person name="Brannstrom I.O."/>
            <person name="Guillou S."/>
            <person name="Cros-Aarteil S."/>
            <person name="Calhoun S."/>
            <person name="Haridas S."/>
            <person name="Kuo A."/>
            <person name="Mondo S."/>
            <person name="Pangilinan J."/>
            <person name="Riley R."/>
            <person name="LaButti K."/>
            <person name="Andreopoulos B."/>
            <person name="Lipzen A."/>
            <person name="Chen C."/>
            <person name="Yanf M."/>
            <person name="Daum C."/>
            <person name="Ng V."/>
            <person name="Clum A."/>
            <person name="Steindorff A."/>
            <person name="Ohm R."/>
            <person name="Martin F."/>
            <person name="Silar P."/>
            <person name="Natvig D."/>
            <person name="Lalanne C."/>
            <person name="Gautier V."/>
            <person name="Ament-velasquez S.L."/>
            <person name="Kruys A."/>
            <person name="Hutchinson M.I."/>
            <person name="Powell A.J."/>
            <person name="Barry K."/>
            <person name="Miller A.N."/>
            <person name="Grigoriev I.V."/>
            <person name="Debuchy R."/>
            <person name="Gladieux P."/>
            <person name="Thoren M.H."/>
            <person name="Johannesson H."/>
        </authorList>
    </citation>
    <scope>NUCLEOTIDE SEQUENCE</scope>
    <source>
        <strain evidence="8">SMH3187-1</strain>
    </source>
</reference>
<feature type="compositionally biased region" description="Acidic residues" evidence="6">
    <location>
        <begin position="107"/>
        <end position="119"/>
    </location>
</feature>
<evidence type="ECO:0000256" key="3">
    <source>
        <dbReference type="ARBA" id="ARBA00022771"/>
    </source>
</evidence>
<dbReference type="GO" id="GO:0043565">
    <property type="term" value="F:sequence-specific DNA binding"/>
    <property type="evidence" value="ECO:0007669"/>
    <property type="project" value="TreeGrafter"/>
</dbReference>
<dbReference type="GO" id="GO:0008270">
    <property type="term" value="F:zinc ion binding"/>
    <property type="evidence" value="ECO:0007669"/>
    <property type="project" value="UniProtKB-KW"/>
</dbReference>
<feature type="domain" description="C2H2-type" evidence="7">
    <location>
        <begin position="518"/>
        <end position="546"/>
    </location>
</feature>
<gene>
    <name evidence="8" type="ORF">B0T18DRAFT_491735</name>
</gene>
<proteinExistence type="predicted"/>
<dbReference type="EMBL" id="JAUKUD010000006">
    <property type="protein sequence ID" value="KAK0741323.1"/>
    <property type="molecule type" value="Genomic_DNA"/>
</dbReference>
<dbReference type="PANTHER" id="PTHR24408:SF58">
    <property type="entry name" value="TRANSCRIPTION FACTOR (TFIIIA), PUTATIVE (AFU_ORTHOLOGUE AFUA_1G05150)-RELATED"/>
    <property type="match status" value="1"/>
</dbReference>